<dbReference type="EMBL" id="JAPCWZ010000009">
    <property type="protein sequence ID" value="KAK8851876.1"/>
    <property type="molecule type" value="Genomic_DNA"/>
</dbReference>
<protein>
    <submittedName>
        <fullName evidence="1">Uncharacterized protein</fullName>
    </submittedName>
</protein>
<gene>
    <name evidence="1" type="ORF">PGQ11_014355</name>
</gene>
<comment type="caution">
    <text evidence="1">The sequence shown here is derived from an EMBL/GenBank/DDBJ whole genome shotgun (WGS) entry which is preliminary data.</text>
</comment>
<reference evidence="1 2" key="1">
    <citation type="journal article" date="2024" name="IMA Fungus">
        <title>Apiospora arundinis, a panoply of carbohydrate-active enzymes and secondary metabolites.</title>
        <authorList>
            <person name="Sorensen T."/>
            <person name="Petersen C."/>
            <person name="Muurmann A.T."/>
            <person name="Christiansen J.V."/>
            <person name="Brundto M.L."/>
            <person name="Overgaard C.K."/>
            <person name="Boysen A.T."/>
            <person name="Wollenberg R.D."/>
            <person name="Larsen T.O."/>
            <person name="Sorensen J.L."/>
            <person name="Nielsen K.L."/>
            <person name="Sondergaard T.E."/>
        </authorList>
    </citation>
    <scope>NUCLEOTIDE SEQUENCE [LARGE SCALE GENOMIC DNA]</scope>
    <source>
        <strain evidence="1 2">AAU 773</strain>
    </source>
</reference>
<proteinExistence type="predicted"/>
<organism evidence="1 2">
    <name type="scientific">Apiospora arundinis</name>
    <dbReference type="NCBI Taxonomy" id="335852"/>
    <lineage>
        <taxon>Eukaryota</taxon>
        <taxon>Fungi</taxon>
        <taxon>Dikarya</taxon>
        <taxon>Ascomycota</taxon>
        <taxon>Pezizomycotina</taxon>
        <taxon>Sordariomycetes</taxon>
        <taxon>Xylariomycetidae</taxon>
        <taxon>Amphisphaeriales</taxon>
        <taxon>Apiosporaceae</taxon>
        <taxon>Apiospora</taxon>
    </lineage>
</organism>
<name>A0ABR2HS44_9PEZI</name>
<keyword evidence="2" id="KW-1185">Reference proteome</keyword>
<evidence type="ECO:0000313" key="2">
    <source>
        <dbReference type="Proteomes" id="UP001390339"/>
    </source>
</evidence>
<accession>A0ABR2HS44</accession>
<sequence>MAIYTRETSINGIKASKSQKVLHNFKMITKASTHVLLSLGLVSGVLTHPLETPVPRPQQLTLVFHNADGQYTMRLPADGREHLTNNAKAVNYIDAPDFTAQKQCVFRTPGKVALVNGIDSRGLQQILVGPPQPIIGVTCSGTCVPTWVTCVSPSTGTELGECCSGYCDKGRCQPWLSPAAMA</sequence>
<evidence type="ECO:0000313" key="1">
    <source>
        <dbReference type="EMBL" id="KAK8851876.1"/>
    </source>
</evidence>
<dbReference type="Proteomes" id="UP001390339">
    <property type="component" value="Unassembled WGS sequence"/>
</dbReference>